<organism evidence="1 2">
    <name type="scientific">Enemella dayhoffiae</name>
    <dbReference type="NCBI Taxonomy" id="2016507"/>
    <lineage>
        <taxon>Bacteria</taxon>
        <taxon>Bacillati</taxon>
        <taxon>Actinomycetota</taxon>
        <taxon>Actinomycetes</taxon>
        <taxon>Propionibacteriales</taxon>
        <taxon>Propionibacteriaceae</taxon>
        <taxon>Enemella</taxon>
    </lineage>
</organism>
<dbReference type="RefSeq" id="WP_094364129.1">
    <property type="nucleotide sequence ID" value="NZ_NMVQ01000017.1"/>
</dbReference>
<comment type="caution">
    <text evidence="1">The sequence shown here is derived from an EMBL/GenBank/DDBJ whole genome shotgun (WGS) entry which is preliminary data.</text>
</comment>
<evidence type="ECO:0000313" key="1">
    <source>
        <dbReference type="EMBL" id="OYO21261.1"/>
    </source>
</evidence>
<evidence type="ECO:0008006" key="3">
    <source>
        <dbReference type="Google" id="ProtNLM"/>
    </source>
</evidence>
<dbReference type="Proteomes" id="UP000216311">
    <property type="component" value="Unassembled WGS sequence"/>
</dbReference>
<accession>A0A255H0N5</accession>
<name>A0A255H0N5_9ACTN</name>
<sequence length="221" mass="23456">MTDFWTEWRSAALAAGGDVLVMGATDTSASASLHSQGITPDSSIGAFAQHCGAVLVDGGWLRLLGAGVPGLPGLHRANQSPAESPTAPFVVAVDVLAGVFAVNGGSIPDAAPGHVCHWAPDTLAWRDLGLTHTEWAAWVASDGVDDFYTHVRWPGWRQTLSRVRLDQGVHLHPPPFTPEGRDRGRVSVAVIPFIELISVYADTAAQVGGPAYPLDPETWRR</sequence>
<proteinExistence type="predicted"/>
<dbReference type="OrthoDB" id="1550811at2"/>
<dbReference type="AlphaFoldDB" id="A0A255H0N5"/>
<evidence type="ECO:0000313" key="2">
    <source>
        <dbReference type="Proteomes" id="UP000216311"/>
    </source>
</evidence>
<dbReference type="InterPro" id="IPR021239">
    <property type="entry name" value="DUF2625"/>
</dbReference>
<gene>
    <name evidence="1" type="ORF">CGZ93_10660</name>
</gene>
<dbReference type="Pfam" id="PF10946">
    <property type="entry name" value="DUF2625"/>
    <property type="match status" value="1"/>
</dbReference>
<reference evidence="1 2" key="1">
    <citation type="submission" date="2017-07" db="EMBL/GenBank/DDBJ databases">
        <title>Draft whole genome sequences of clinical Proprionibacteriaceae strains.</title>
        <authorList>
            <person name="Bernier A.-M."/>
            <person name="Bernard K."/>
            <person name="Domingo M.-C."/>
        </authorList>
    </citation>
    <scope>NUCLEOTIDE SEQUENCE [LARGE SCALE GENOMIC DNA]</scope>
    <source>
        <strain evidence="1 2">NML 130396</strain>
    </source>
</reference>
<keyword evidence="2" id="KW-1185">Reference proteome</keyword>
<dbReference type="EMBL" id="NMVQ01000017">
    <property type="protein sequence ID" value="OYO21261.1"/>
    <property type="molecule type" value="Genomic_DNA"/>
</dbReference>
<protein>
    <recommendedName>
        <fullName evidence="3">DUF2625 family protein</fullName>
    </recommendedName>
</protein>